<sequence length="537" mass="60000">MLTLVTIGTFASMSNEMDFLSHGLNVMSWLDEPATISRIKNLMNDFHVPGLAVAIVDGSEIRSRAFGYASLDPQTPCTPDTVFDIASCSKALTSLAVALLVENEHEFSTKVQWDSLMSSLLPDDFVLSTAEATNMVTVEDVLSHRTGLPSHDLSILSIESKHPDTVRSITRNLRHLAVSKEPKTTYQYSNMMYTVATHLIETLSQQSFSHFLRERILRPLGMTSTFTGSAQVWASGQGDRFSTPYFFHDGKYHHTCHQDTPQGQGAGSIQSSVNDYAKFICAMMNRMDPITRPIYESVTTPRISRTPGKTLEDRGKDGSPEASYALGWDVKHYRGAKIIAHDGIIAGYGSRMFMLPSQNIGAVILGNSEGAFHLSAIIQNSILDQVLETPFDQRGGFANSRVKRFKAQEARREKNFKRNFERREQAKGTLQVDMEAYQGSFWNIGYRTLIVREMDGCLCVDGRDHNISFIVLLEHVADNTIFRGYLVEIIGDESDEEVLPVRFKFDTEGKVIAVGLGLEKALGSDHLIWFSREEGRE</sequence>
<comment type="caution">
    <text evidence="3">The sequence shown here is derived from an EMBL/GenBank/DDBJ whole genome shotgun (WGS) entry which is preliminary data.</text>
</comment>
<gene>
    <name evidence="3" type="ORF">D6D19_06478</name>
</gene>
<dbReference type="InterPro" id="IPR001466">
    <property type="entry name" value="Beta-lactam-related"/>
</dbReference>
<dbReference type="Pfam" id="PF00144">
    <property type="entry name" value="Beta-lactamase"/>
    <property type="match status" value="1"/>
</dbReference>
<reference evidence="3 4" key="1">
    <citation type="submission" date="2018-10" db="EMBL/GenBank/DDBJ databases">
        <title>Fifty Aureobasidium pullulans genomes reveal a recombining polyextremotolerant generalist.</title>
        <authorList>
            <person name="Gostincar C."/>
            <person name="Turk M."/>
            <person name="Zajc J."/>
            <person name="Gunde-Cimerman N."/>
        </authorList>
    </citation>
    <scope>NUCLEOTIDE SEQUENCE [LARGE SCALE GENOMIC DNA]</scope>
    <source>
        <strain evidence="3 4">EXF-10659</strain>
    </source>
</reference>
<dbReference type="PANTHER" id="PTHR46825:SF9">
    <property type="entry name" value="BETA-LACTAMASE-RELATED DOMAIN-CONTAINING PROTEIN"/>
    <property type="match status" value="1"/>
</dbReference>
<dbReference type="InterPro" id="IPR050491">
    <property type="entry name" value="AmpC-like"/>
</dbReference>
<evidence type="ECO:0000313" key="4">
    <source>
        <dbReference type="Proteomes" id="UP000308802"/>
    </source>
</evidence>
<evidence type="ECO:0000313" key="3">
    <source>
        <dbReference type="EMBL" id="THW72487.1"/>
    </source>
</evidence>
<protein>
    <submittedName>
        <fullName evidence="3">Beta-lactamase family protein</fullName>
    </submittedName>
</protein>
<dbReference type="AlphaFoldDB" id="A0A4V4IR49"/>
<name>A0A4V4IR49_AURPU</name>
<proteinExistence type="inferred from homology"/>
<dbReference type="InterPro" id="IPR012338">
    <property type="entry name" value="Beta-lactam/transpept-like"/>
</dbReference>
<accession>A0A4V4IR49</accession>
<evidence type="ECO:0000256" key="1">
    <source>
        <dbReference type="ARBA" id="ARBA00038215"/>
    </source>
</evidence>
<comment type="similarity">
    <text evidence="1">Belongs to the peptidase S12 family.</text>
</comment>
<dbReference type="Proteomes" id="UP000308802">
    <property type="component" value="Unassembled WGS sequence"/>
</dbReference>
<dbReference type="SUPFAM" id="SSF56601">
    <property type="entry name" value="beta-lactamase/transpeptidase-like"/>
    <property type="match status" value="1"/>
</dbReference>
<dbReference type="Gene3D" id="3.40.710.10">
    <property type="entry name" value="DD-peptidase/beta-lactamase superfamily"/>
    <property type="match status" value="1"/>
</dbReference>
<organism evidence="3 4">
    <name type="scientific">Aureobasidium pullulans</name>
    <name type="common">Black yeast</name>
    <name type="synonym">Pullularia pullulans</name>
    <dbReference type="NCBI Taxonomy" id="5580"/>
    <lineage>
        <taxon>Eukaryota</taxon>
        <taxon>Fungi</taxon>
        <taxon>Dikarya</taxon>
        <taxon>Ascomycota</taxon>
        <taxon>Pezizomycotina</taxon>
        <taxon>Dothideomycetes</taxon>
        <taxon>Dothideomycetidae</taxon>
        <taxon>Dothideales</taxon>
        <taxon>Saccotheciaceae</taxon>
        <taxon>Aureobasidium</taxon>
    </lineage>
</organism>
<evidence type="ECO:0000259" key="2">
    <source>
        <dbReference type="Pfam" id="PF00144"/>
    </source>
</evidence>
<feature type="domain" description="Beta-lactamase-related" evidence="2">
    <location>
        <begin position="38"/>
        <end position="370"/>
    </location>
</feature>
<dbReference type="PANTHER" id="PTHR46825">
    <property type="entry name" value="D-ALANYL-D-ALANINE-CARBOXYPEPTIDASE/ENDOPEPTIDASE AMPH"/>
    <property type="match status" value="1"/>
</dbReference>
<dbReference type="EMBL" id="QZAO01000225">
    <property type="protein sequence ID" value="THW72487.1"/>
    <property type="molecule type" value="Genomic_DNA"/>
</dbReference>